<comment type="caution">
    <text evidence="2">The sequence shown here is derived from an EMBL/GenBank/DDBJ whole genome shotgun (WGS) entry which is preliminary data.</text>
</comment>
<reference evidence="2 3" key="1">
    <citation type="journal article" date="2002" name="Int. J. Syst. Evol. Microbiol.">
        <title>Sphingopyxis witflariensis sp. nov., isolated from activated sludge.</title>
        <authorList>
            <person name="Kampfer P."/>
            <person name="Witzenberger R."/>
            <person name="Denner E.B."/>
            <person name="Busse H.J."/>
            <person name="Neef A."/>
        </authorList>
    </citation>
    <scope>NUCLEOTIDE SEQUENCE [LARGE SCALE GENOMIC DNA]</scope>
    <source>
        <strain evidence="2 3">DSM 14551</strain>
    </source>
</reference>
<evidence type="ECO:0000259" key="1">
    <source>
        <dbReference type="SMART" id="SM00974"/>
    </source>
</evidence>
<dbReference type="SMART" id="SM00974">
    <property type="entry name" value="T5orf172"/>
    <property type="match status" value="1"/>
</dbReference>
<sequence length="397" mass="44174">MSRSVSRFYDMLDELIASKDDLFVPETKKVSSPADDQARLFLEIVAFRERHGRAPDPASRSPEEMRLGVRLAAFRNDEAKVRALRDLDQYDLLVPAEHDKDRIPASLDELIAADDDLLSTPDDHIFEFRATPPPVPKAEADMIAERIPCAEFEKFAPIFDEFIADIASGARSTVPTSSTYQIAAGDMFILDGQLAYIAEVGAWMTRTRGDQKDARLRIIYDSGTESGHLLRSFGKALYRAENSRRVLSPQAGPLFEGQAAPVTGCIYVAKTLSDDPALADLKHHMVKIGSTTGSPASRISTAENDPTFLMAKAEILAEYDTRGVAPKKIEGLLHRFFAGACIDVRLPDRFGRSVDPREWFFISPATVEYAVRLIATRSLHLYSYDLEKDRVMTRAEG</sequence>
<organism evidence="2 3">
    <name type="scientific">Sphingopyxis witflariensis</name>
    <dbReference type="NCBI Taxonomy" id="173675"/>
    <lineage>
        <taxon>Bacteria</taxon>
        <taxon>Pseudomonadati</taxon>
        <taxon>Pseudomonadota</taxon>
        <taxon>Alphaproteobacteria</taxon>
        <taxon>Sphingomonadales</taxon>
        <taxon>Sphingomonadaceae</taxon>
        <taxon>Sphingopyxis</taxon>
    </lineage>
</organism>
<protein>
    <recommendedName>
        <fullName evidence="1">Bacteriophage T5 Orf172 DNA-binding domain-containing protein</fullName>
    </recommendedName>
</protein>
<proteinExistence type="predicted"/>
<dbReference type="OrthoDB" id="9814995at2"/>
<dbReference type="Proteomes" id="UP000197097">
    <property type="component" value="Unassembled WGS sequence"/>
</dbReference>
<evidence type="ECO:0000313" key="2">
    <source>
        <dbReference type="EMBL" id="OWR00350.1"/>
    </source>
</evidence>
<dbReference type="InterPro" id="IPR018306">
    <property type="entry name" value="Phage_T5_Orf172_DNA-bd"/>
</dbReference>
<dbReference type="AlphaFoldDB" id="A0A246K454"/>
<dbReference type="RefSeq" id="WP_088471843.1">
    <property type="nucleotide sequence ID" value="NZ_NISJ01000002.1"/>
</dbReference>
<accession>A0A246K454</accession>
<gene>
    <name evidence="2" type="ORF">CDQ91_06265</name>
</gene>
<dbReference type="EMBL" id="NISJ01000002">
    <property type="protein sequence ID" value="OWR00350.1"/>
    <property type="molecule type" value="Genomic_DNA"/>
</dbReference>
<dbReference type="Pfam" id="PF13455">
    <property type="entry name" value="MUG113"/>
    <property type="match status" value="1"/>
</dbReference>
<keyword evidence="3" id="KW-1185">Reference proteome</keyword>
<evidence type="ECO:0000313" key="3">
    <source>
        <dbReference type="Proteomes" id="UP000197097"/>
    </source>
</evidence>
<feature type="domain" description="Bacteriophage T5 Orf172 DNA-binding" evidence="1">
    <location>
        <begin position="280"/>
        <end position="374"/>
    </location>
</feature>
<name>A0A246K454_9SPHN</name>